<evidence type="ECO:0000313" key="1">
    <source>
        <dbReference type="EMBL" id="GIM45969.1"/>
    </source>
</evidence>
<dbReference type="EMBL" id="BOQE01000001">
    <property type="protein sequence ID" value="GIM45969.1"/>
    <property type="molecule type" value="Genomic_DNA"/>
</dbReference>
<name>A0AAV4LE38_9BACL</name>
<dbReference type="InterPro" id="IPR018755">
    <property type="entry name" value="Phage_Mu_Gp48"/>
</dbReference>
<dbReference type="Proteomes" id="UP001057291">
    <property type="component" value="Unassembled WGS sequence"/>
</dbReference>
<reference evidence="1" key="1">
    <citation type="journal article" date="2023" name="Int. J. Syst. Evol. Microbiol.">
        <title>Collibacillus ludicampi gen. nov., sp. nov., a new soil bacterium of the family Alicyclobacillaceae.</title>
        <authorList>
            <person name="Jojima T."/>
            <person name="Ioku Y."/>
            <person name="Fukuta Y."/>
            <person name="Shirasaka N."/>
            <person name="Matsumura Y."/>
            <person name="Mori M."/>
        </authorList>
    </citation>
    <scope>NUCLEOTIDE SEQUENCE</scope>
    <source>
        <strain evidence="1">TP075</strain>
    </source>
</reference>
<dbReference type="RefSeq" id="WP_282199127.1">
    <property type="nucleotide sequence ID" value="NZ_BOQE01000001.1"/>
</dbReference>
<sequence length="185" mass="20979">MAYYDDFVSWLPPSFLGEDAKTLKAFLKALGRQFDDLEAATDDVRNQFFVPTATWALDQYEAEYAIKLVDGGTYPERRNNVMAKMRGGIGATPAAIMNVLAAYGYQTQIIEDFPNYQFTIKFTDFKGIPSNMGDLKLLLNSMIPAHLKVLYQYLYNVYADFNGKYTYGQMNSSGLTYQDLQTKTP</sequence>
<organism evidence="1 2">
    <name type="scientific">Collibacillus ludicampi</name>
    <dbReference type="NCBI Taxonomy" id="2771369"/>
    <lineage>
        <taxon>Bacteria</taxon>
        <taxon>Bacillati</taxon>
        <taxon>Bacillota</taxon>
        <taxon>Bacilli</taxon>
        <taxon>Bacillales</taxon>
        <taxon>Alicyclobacillaceae</taxon>
        <taxon>Collibacillus</taxon>
    </lineage>
</organism>
<evidence type="ECO:0000313" key="2">
    <source>
        <dbReference type="Proteomes" id="UP001057291"/>
    </source>
</evidence>
<dbReference type="AlphaFoldDB" id="A0AAV4LE38"/>
<gene>
    <name evidence="1" type="primary">xkdU</name>
    <name evidence="1" type="ORF">DNHGIG_15180</name>
</gene>
<dbReference type="Pfam" id="PF10076">
    <property type="entry name" value="Phage_Mu_Gp48"/>
    <property type="match status" value="1"/>
</dbReference>
<accession>A0AAV4LE38</accession>
<comment type="caution">
    <text evidence="1">The sequence shown here is derived from an EMBL/GenBank/DDBJ whole genome shotgun (WGS) entry which is preliminary data.</text>
</comment>
<proteinExistence type="predicted"/>
<protein>
    <submittedName>
        <fullName evidence="1">Phage-like element PBSX protein XkdU</fullName>
    </submittedName>
</protein>
<keyword evidence="2" id="KW-1185">Reference proteome</keyword>